<reference evidence="1 2" key="1">
    <citation type="submission" date="2023-01" db="EMBL/GenBank/DDBJ databases">
        <title>Analysis of 21 Apiospora genomes using comparative genomics revels a genus with tremendous synthesis potential of carbohydrate active enzymes and secondary metabolites.</title>
        <authorList>
            <person name="Sorensen T."/>
        </authorList>
    </citation>
    <scope>NUCLEOTIDE SEQUENCE [LARGE SCALE GENOMIC DNA]</scope>
    <source>
        <strain evidence="1 2">CBS 135458</strain>
    </source>
</reference>
<organism evidence="1 2">
    <name type="scientific">Apiospora phragmitis</name>
    <dbReference type="NCBI Taxonomy" id="2905665"/>
    <lineage>
        <taxon>Eukaryota</taxon>
        <taxon>Fungi</taxon>
        <taxon>Dikarya</taxon>
        <taxon>Ascomycota</taxon>
        <taxon>Pezizomycotina</taxon>
        <taxon>Sordariomycetes</taxon>
        <taxon>Xylariomycetidae</taxon>
        <taxon>Amphisphaeriales</taxon>
        <taxon>Apiosporaceae</taxon>
        <taxon>Apiospora</taxon>
    </lineage>
</organism>
<dbReference type="GeneID" id="92097508"/>
<protein>
    <submittedName>
        <fullName evidence="1">Uncharacterized protein</fullName>
    </submittedName>
</protein>
<evidence type="ECO:0000313" key="1">
    <source>
        <dbReference type="EMBL" id="KAK8042553.1"/>
    </source>
</evidence>
<evidence type="ECO:0000313" key="2">
    <source>
        <dbReference type="Proteomes" id="UP001480595"/>
    </source>
</evidence>
<comment type="caution">
    <text evidence="1">The sequence shown here is derived from an EMBL/GenBank/DDBJ whole genome shotgun (WGS) entry which is preliminary data.</text>
</comment>
<keyword evidence="2" id="KW-1185">Reference proteome</keyword>
<dbReference type="Proteomes" id="UP001480595">
    <property type="component" value="Unassembled WGS sequence"/>
</dbReference>
<name>A0ABR1T7H5_9PEZI</name>
<gene>
    <name evidence="1" type="ORF">PG994_013036</name>
</gene>
<proteinExistence type="predicted"/>
<sequence>MCTILYLSTVCSLVLYVVYLRLLPQSLSGDPLPQALGQAPIRRPAPLRRLSPEAWQVLPVPARERQELCFHTYQFITSPPFKPLVVLENQRPVEYICPRRNRYFDREPLTSSIIKKMCPAWRT</sequence>
<accession>A0ABR1T7H5</accession>
<dbReference type="EMBL" id="JAQQWL010000013">
    <property type="protein sequence ID" value="KAK8042553.1"/>
    <property type="molecule type" value="Genomic_DNA"/>
</dbReference>
<dbReference type="RefSeq" id="XP_066709406.1">
    <property type="nucleotide sequence ID" value="XM_066864445.1"/>
</dbReference>